<dbReference type="SUPFAM" id="SSF82649">
    <property type="entry name" value="SufE/NifU"/>
    <property type="match status" value="1"/>
</dbReference>
<accession>A0A8J7SQ77</accession>
<dbReference type="Gene3D" id="3.90.1010.10">
    <property type="match status" value="1"/>
</dbReference>
<keyword evidence="2" id="KW-1185">Reference proteome</keyword>
<dbReference type="RefSeq" id="WP_210683453.1">
    <property type="nucleotide sequence ID" value="NZ_JAGMWN010000012.1"/>
</dbReference>
<dbReference type="AlphaFoldDB" id="A0A8J7SQ77"/>
<name>A0A8J7SQ77_9PROT</name>
<protein>
    <submittedName>
        <fullName evidence="1">Iron-sulfur cluster assembly scaffold protein</fullName>
    </submittedName>
</protein>
<dbReference type="EMBL" id="JAGMWN010000012">
    <property type="protein sequence ID" value="MBP5858861.1"/>
    <property type="molecule type" value="Genomic_DNA"/>
</dbReference>
<evidence type="ECO:0000313" key="1">
    <source>
        <dbReference type="EMBL" id="MBP5858861.1"/>
    </source>
</evidence>
<comment type="caution">
    <text evidence="1">The sequence shown here is derived from an EMBL/GenBank/DDBJ whole genome shotgun (WGS) entry which is preliminary data.</text>
</comment>
<dbReference type="Proteomes" id="UP000672602">
    <property type="component" value="Unassembled WGS sequence"/>
</dbReference>
<sequence length="152" mass="16394">MSETLYNDRILEIARGLSADDRLMDPQASVQETSPLCGSRIRVDVRVADGRVAAYGQEVRACTLGQSAAAIMKRHAVGRTRAELVAVRDAMEGMLKRGDPPPGEEWAELEVLLPARDHKSRHASIMLPFKAAVKAFDRASGEDAGPADGEPA</sequence>
<evidence type="ECO:0000313" key="2">
    <source>
        <dbReference type="Proteomes" id="UP000672602"/>
    </source>
</evidence>
<gene>
    <name evidence="1" type="ORF">KAJ83_17715</name>
</gene>
<reference evidence="1" key="1">
    <citation type="submission" date="2021-04" db="EMBL/GenBank/DDBJ databases">
        <authorList>
            <person name="Zhang D.-C."/>
        </authorList>
    </citation>
    <scope>NUCLEOTIDE SEQUENCE</scope>
    <source>
        <strain evidence="1">CGMCC 1.15697</strain>
    </source>
</reference>
<proteinExistence type="predicted"/>
<organism evidence="1 2">
    <name type="scientific">Marivibrio halodurans</name>
    <dbReference type="NCBI Taxonomy" id="2039722"/>
    <lineage>
        <taxon>Bacteria</taxon>
        <taxon>Pseudomonadati</taxon>
        <taxon>Pseudomonadota</taxon>
        <taxon>Alphaproteobacteria</taxon>
        <taxon>Rhodospirillales</taxon>
        <taxon>Rhodospirillaceae</taxon>
        <taxon>Marivibrio</taxon>
    </lineage>
</organism>